<dbReference type="SUPFAM" id="SSF57850">
    <property type="entry name" value="RING/U-box"/>
    <property type="match status" value="1"/>
</dbReference>
<dbReference type="InterPro" id="IPR013083">
    <property type="entry name" value="Znf_RING/FYVE/PHD"/>
</dbReference>
<keyword evidence="2" id="KW-0808">Transferase</keyword>
<evidence type="ECO:0000256" key="9">
    <source>
        <dbReference type="ARBA" id="ARBA00023136"/>
    </source>
</evidence>
<comment type="subcellular location">
    <subcellularLocation>
        <location evidence="1">Membrane</location>
        <topology evidence="1">Multi-pass membrane protein</topology>
    </subcellularLocation>
</comment>
<dbReference type="PANTHER" id="PTHR46065">
    <property type="entry name" value="E3 UBIQUITIN-PROTEIN LIGASE MARCH 2/3 FAMILY MEMBER"/>
    <property type="match status" value="1"/>
</dbReference>
<evidence type="ECO:0000256" key="2">
    <source>
        <dbReference type="ARBA" id="ARBA00022679"/>
    </source>
</evidence>
<protein>
    <recommendedName>
        <fullName evidence="11">RING-CH-type domain-containing protein</fullName>
    </recommendedName>
</protein>
<dbReference type="PhylomeDB" id="A0A0G4HTJ5"/>
<organism evidence="12">
    <name type="scientific">Chromera velia CCMP2878</name>
    <dbReference type="NCBI Taxonomy" id="1169474"/>
    <lineage>
        <taxon>Eukaryota</taxon>
        <taxon>Sar</taxon>
        <taxon>Alveolata</taxon>
        <taxon>Colpodellida</taxon>
        <taxon>Chromeraceae</taxon>
        <taxon>Chromera</taxon>
    </lineage>
</organism>
<name>A0A0G4HTJ5_9ALVE</name>
<dbReference type="CDD" id="cd16495">
    <property type="entry name" value="RING_CH-C4HC3_MARCH"/>
    <property type="match status" value="1"/>
</dbReference>
<evidence type="ECO:0000256" key="5">
    <source>
        <dbReference type="ARBA" id="ARBA00022771"/>
    </source>
</evidence>
<feature type="transmembrane region" description="Helical" evidence="10">
    <location>
        <begin position="183"/>
        <end position="201"/>
    </location>
</feature>
<keyword evidence="9 10" id="KW-0472">Membrane</keyword>
<gene>
    <name evidence="12" type="ORF">Cvel_8425</name>
</gene>
<dbReference type="Gene3D" id="3.30.40.10">
    <property type="entry name" value="Zinc/RING finger domain, C3HC4 (zinc finger)"/>
    <property type="match status" value="1"/>
</dbReference>
<dbReference type="EMBL" id="CDMZ01003795">
    <property type="protein sequence ID" value="CEM47614.1"/>
    <property type="molecule type" value="Genomic_DNA"/>
</dbReference>
<accession>A0A0G4HTJ5</accession>
<evidence type="ECO:0000256" key="6">
    <source>
        <dbReference type="ARBA" id="ARBA00022786"/>
    </source>
</evidence>
<dbReference type="VEuPathDB" id="CryptoDB:Cvel_8425"/>
<keyword evidence="8 10" id="KW-1133">Transmembrane helix</keyword>
<sequence>MESDVEGDDRAICRICREGAEVSELGDLIHPCKCSGSLHFVHRVCLDQWRKSGTETQNATRSVKCDVCGEHYQLVSYTRCTILIYGFRILWPLLLLCVFLAFHWFIGFVFGDNMFSFQKDVYGLYSYDQVRNSGDTGELSPLSNEAGLAVEQHSEGQQAEGEGHLMVSVLMTFCRGLRAVGKYIVWMFDVSFCLLVGGGLWDEIVTLTGPQRLLSGSRANFRLLLLFLRRPVLQVGVVFLGVFNIFAVLGLWSLRLQSKEGRSIF</sequence>
<dbReference type="Pfam" id="PF12906">
    <property type="entry name" value="RINGv"/>
    <property type="match status" value="1"/>
</dbReference>
<evidence type="ECO:0000259" key="11">
    <source>
        <dbReference type="PROSITE" id="PS51292"/>
    </source>
</evidence>
<evidence type="ECO:0000256" key="1">
    <source>
        <dbReference type="ARBA" id="ARBA00004141"/>
    </source>
</evidence>
<dbReference type="GO" id="GO:0008270">
    <property type="term" value="F:zinc ion binding"/>
    <property type="evidence" value="ECO:0007669"/>
    <property type="project" value="UniProtKB-KW"/>
</dbReference>
<feature type="domain" description="RING-CH-type" evidence="11">
    <location>
        <begin position="5"/>
        <end position="75"/>
    </location>
</feature>
<evidence type="ECO:0000256" key="3">
    <source>
        <dbReference type="ARBA" id="ARBA00022692"/>
    </source>
</evidence>
<dbReference type="PROSITE" id="PS51292">
    <property type="entry name" value="ZF_RING_CH"/>
    <property type="match status" value="1"/>
</dbReference>
<evidence type="ECO:0000256" key="8">
    <source>
        <dbReference type="ARBA" id="ARBA00022989"/>
    </source>
</evidence>
<feature type="transmembrane region" description="Helical" evidence="10">
    <location>
        <begin position="89"/>
        <end position="110"/>
    </location>
</feature>
<keyword evidence="4" id="KW-0479">Metal-binding</keyword>
<evidence type="ECO:0000256" key="7">
    <source>
        <dbReference type="ARBA" id="ARBA00022833"/>
    </source>
</evidence>
<evidence type="ECO:0000256" key="4">
    <source>
        <dbReference type="ARBA" id="ARBA00022723"/>
    </source>
</evidence>
<evidence type="ECO:0000256" key="10">
    <source>
        <dbReference type="SAM" id="Phobius"/>
    </source>
</evidence>
<reference evidence="12" key="1">
    <citation type="submission" date="2014-11" db="EMBL/GenBank/DDBJ databases">
        <authorList>
            <person name="Otto D Thomas"/>
            <person name="Naeem Raeece"/>
        </authorList>
    </citation>
    <scope>NUCLEOTIDE SEQUENCE</scope>
</reference>
<keyword evidence="3 10" id="KW-0812">Transmembrane</keyword>
<evidence type="ECO:0000313" key="12">
    <source>
        <dbReference type="EMBL" id="CEM47614.1"/>
    </source>
</evidence>
<proteinExistence type="predicted"/>
<keyword evidence="6" id="KW-0833">Ubl conjugation pathway</keyword>
<keyword evidence="5" id="KW-0863">Zinc-finger</keyword>
<dbReference type="PANTHER" id="PTHR46065:SF3">
    <property type="entry name" value="FI20425P1"/>
    <property type="match status" value="1"/>
</dbReference>
<feature type="transmembrane region" description="Helical" evidence="10">
    <location>
        <begin position="232"/>
        <end position="254"/>
    </location>
</feature>
<dbReference type="GO" id="GO:0016020">
    <property type="term" value="C:membrane"/>
    <property type="evidence" value="ECO:0007669"/>
    <property type="project" value="UniProtKB-SubCell"/>
</dbReference>
<keyword evidence="7" id="KW-0862">Zinc</keyword>
<dbReference type="InterPro" id="IPR011016">
    <property type="entry name" value="Znf_RING-CH"/>
</dbReference>
<dbReference type="AlphaFoldDB" id="A0A0G4HTJ5"/>
<dbReference type="GO" id="GO:0016740">
    <property type="term" value="F:transferase activity"/>
    <property type="evidence" value="ECO:0007669"/>
    <property type="project" value="UniProtKB-KW"/>
</dbReference>
<dbReference type="SMART" id="SM00744">
    <property type="entry name" value="RINGv"/>
    <property type="match status" value="1"/>
</dbReference>